<dbReference type="PANTHER" id="PTHR34697">
    <property type="entry name" value="PHOSPHATIDYLGLYCEROL LYSYLTRANSFERASE"/>
    <property type="match status" value="1"/>
</dbReference>
<evidence type="ECO:0000259" key="9">
    <source>
        <dbReference type="Pfam" id="PF16995"/>
    </source>
</evidence>
<evidence type="ECO:0000256" key="2">
    <source>
        <dbReference type="ARBA" id="ARBA00022475"/>
    </source>
</evidence>
<feature type="transmembrane region" description="Helical" evidence="7">
    <location>
        <begin position="115"/>
        <end position="133"/>
    </location>
</feature>
<dbReference type="InterPro" id="IPR024320">
    <property type="entry name" value="LPG_synthase_C"/>
</dbReference>
<feature type="region of interest" description="Disordered" evidence="6">
    <location>
        <begin position="572"/>
        <end position="646"/>
    </location>
</feature>
<organism evidence="10 11">
    <name type="scientific">Streptantibioticus silvisoli</name>
    <dbReference type="NCBI Taxonomy" id="2705255"/>
    <lineage>
        <taxon>Bacteria</taxon>
        <taxon>Bacillati</taxon>
        <taxon>Actinomycetota</taxon>
        <taxon>Actinomycetes</taxon>
        <taxon>Kitasatosporales</taxon>
        <taxon>Streptomycetaceae</taxon>
        <taxon>Streptantibioticus</taxon>
    </lineage>
</organism>
<comment type="subcellular location">
    <subcellularLocation>
        <location evidence="1">Cell membrane</location>
        <topology evidence="1">Multi-pass membrane protein</topology>
    </subcellularLocation>
</comment>
<feature type="transmembrane region" description="Helical" evidence="7">
    <location>
        <begin position="52"/>
        <end position="75"/>
    </location>
</feature>
<keyword evidence="4 7" id="KW-1133">Transmembrane helix</keyword>
<feature type="domain" description="Phosphatidylglycerol lysyltransferase C-terminal" evidence="8">
    <location>
        <begin position="243"/>
        <end position="541"/>
    </location>
</feature>
<feature type="compositionally biased region" description="Basic residues" evidence="6">
    <location>
        <begin position="635"/>
        <end position="646"/>
    </location>
</feature>
<keyword evidence="5 7" id="KW-0472">Membrane</keyword>
<dbReference type="EMBL" id="JAAGKO020000015">
    <property type="protein sequence ID" value="MDI5963501.1"/>
    <property type="molecule type" value="Genomic_DNA"/>
</dbReference>
<dbReference type="Pfam" id="PF16995">
    <property type="entry name" value="tRNA-synt_2_TM"/>
    <property type="match status" value="1"/>
</dbReference>
<evidence type="ECO:0000256" key="6">
    <source>
        <dbReference type="SAM" id="MobiDB-lite"/>
    </source>
</evidence>
<evidence type="ECO:0000256" key="4">
    <source>
        <dbReference type="ARBA" id="ARBA00022989"/>
    </source>
</evidence>
<keyword evidence="2" id="KW-1003">Cell membrane</keyword>
<dbReference type="Pfam" id="PF09924">
    <property type="entry name" value="LPG_synthase_C"/>
    <property type="match status" value="1"/>
</dbReference>
<comment type="caution">
    <text evidence="10">The sequence shown here is derived from an EMBL/GenBank/DDBJ whole genome shotgun (WGS) entry which is preliminary data.</text>
</comment>
<dbReference type="Proteomes" id="UP001156398">
    <property type="component" value="Unassembled WGS sequence"/>
</dbReference>
<dbReference type="RefSeq" id="WP_282704554.1">
    <property type="nucleotide sequence ID" value="NZ_JAAGKO020000015.1"/>
</dbReference>
<name>A0ABT6W1W9_9ACTN</name>
<accession>A0ABT6W1W9</accession>
<keyword evidence="3 7" id="KW-0812">Transmembrane</keyword>
<feature type="transmembrane region" description="Helical" evidence="7">
    <location>
        <begin position="204"/>
        <end position="225"/>
    </location>
</feature>
<protein>
    <submittedName>
        <fullName evidence="10">Phosphatidylglycerol lysyltransferase domain-containing protein</fullName>
    </submittedName>
</protein>
<keyword evidence="11" id="KW-1185">Reference proteome</keyword>
<feature type="transmembrane region" description="Helical" evidence="7">
    <location>
        <begin position="21"/>
        <end position="40"/>
    </location>
</feature>
<proteinExistence type="predicted"/>
<evidence type="ECO:0000256" key="3">
    <source>
        <dbReference type="ARBA" id="ARBA00022692"/>
    </source>
</evidence>
<dbReference type="PANTHER" id="PTHR34697:SF2">
    <property type="entry name" value="PHOSPHATIDYLGLYCEROL LYSYLTRANSFERASE"/>
    <property type="match status" value="1"/>
</dbReference>
<dbReference type="InterPro" id="IPR031553">
    <property type="entry name" value="tRNA-synt_2_TM"/>
</dbReference>
<dbReference type="InterPro" id="IPR051211">
    <property type="entry name" value="PG_lysyltransferase"/>
</dbReference>
<sequence>MGLLRFARSDRAGRWGTAFTLWYLRAAACADLLGGVWAPFGRGVRRHDAEQLYTPYLLAAGFTSGLFAVFLAVTIRRGKRAAWVLNVLLCGAVVAGLGCALASPQAGRHRQNWASLALSALFLAALLAGRRSFRGRGEPADAGRAAGLALAGTAVCVAVGTALVTATGGGTGTALGDRARYTLSRVVSLSSDPGPPTRVHAPGWVGAVVGVLSAALFALVLYVAFRAPRGRGALSAGDEAALRELLERHGGRDSLGYFALRRDKRVIFSATAKAAIAYRVVGGVTLASGDPIGDPEAWPGAIERWLAQAGEHGWTPAVVGASEEAGVVYARHGLDALEIGDEAVVDTAAFRLDGRSMRTVRQAHNRLRQRGYTVRLRRHREIPAAQMAALLERARRWRGARGERGFSMALGRLGDGCDGACVMAECLDPAGVPRALLSFVPWGADGLSLDLMRREGGGDNGLVEFTVIEVVQRSAGLGVRRVSLNFALFRSVFDRASRLGAGPALRVWRSLLAFCSRWWRIESRYRANAKYRPAWTPRYLLFRSAGELPRVGLAGARAEGFLTVPRLPGALGRRRRPAVPAERAAAPSGGPRPGTRGPAAPGAAPGRVRIIPTERSGRRLTSDMGDGRAVAAWGKLRRRGLRRPSR</sequence>
<gene>
    <name evidence="10" type="ORF">POF43_012395</name>
</gene>
<feature type="transmembrane region" description="Helical" evidence="7">
    <location>
        <begin position="145"/>
        <end position="166"/>
    </location>
</feature>
<reference evidence="10 11" key="1">
    <citation type="submission" date="2023-05" db="EMBL/GenBank/DDBJ databases">
        <title>Streptantibioticus silvisoli sp. nov., acidotolerant actinomycetes 1 from pine litter.</title>
        <authorList>
            <person name="Swiecimska M."/>
            <person name="Golinska P."/>
            <person name="Sangal V."/>
            <person name="Wachnowicz B."/>
            <person name="Goodfellow M."/>
        </authorList>
    </citation>
    <scope>NUCLEOTIDE SEQUENCE [LARGE SCALE GENOMIC DNA]</scope>
    <source>
        <strain evidence="10 11">SL54</strain>
    </source>
</reference>
<feature type="domain" description="Lysyl-tRNA synthetase N-terminal transmembrane region" evidence="9">
    <location>
        <begin position="64"/>
        <end position="218"/>
    </location>
</feature>
<evidence type="ECO:0000256" key="7">
    <source>
        <dbReference type="SAM" id="Phobius"/>
    </source>
</evidence>
<evidence type="ECO:0000313" key="10">
    <source>
        <dbReference type="EMBL" id="MDI5963501.1"/>
    </source>
</evidence>
<feature type="compositionally biased region" description="Low complexity" evidence="6">
    <location>
        <begin position="578"/>
        <end position="607"/>
    </location>
</feature>
<evidence type="ECO:0000313" key="11">
    <source>
        <dbReference type="Proteomes" id="UP001156398"/>
    </source>
</evidence>
<evidence type="ECO:0000256" key="5">
    <source>
        <dbReference type="ARBA" id="ARBA00023136"/>
    </source>
</evidence>
<evidence type="ECO:0000259" key="8">
    <source>
        <dbReference type="Pfam" id="PF09924"/>
    </source>
</evidence>
<evidence type="ECO:0000256" key="1">
    <source>
        <dbReference type="ARBA" id="ARBA00004651"/>
    </source>
</evidence>
<feature type="transmembrane region" description="Helical" evidence="7">
    <location>
        <begin position="82"/>
        <end position="103"/>
    </location>
</feature>